<feature type="region of interest" description="Disordered" evidence="1">
    <location>
        <begin position="1"/>
        <end position="70"/>
    </location>
</feature>
<reference evidence="3" key="2">
    <citation type="submission" date="2023-05" db="EMBL/GenBank/DDBJ databases">
        <authorList>
            <consortium name="Lawrence Berkeley National Laboratory"/>
            <person name="Steindorff A."/>
            <person name="Hensen N."/>
            <person name="Bonometti L."/>
            <person name="Westerberg I."/>
            <person name="Brannstrom I.O."/>
            <person name="Guillou S."/>
            <person name="Cros-Aarteil S."/>
            <person name="Calhoun S."/>
            <person name="Haridas S."/>
            <person name="Kuo A."/>
            <person name="Mondo S."/>
            <person name="Pangilinan J."/>
            <person name="Riley R."/>
            <person name="Labutti K."/>
            <person name="Andreopoulos B."/>
            <person name="Lipzen A."/>
            <person name="Chen C."/>
            <person name="Yanf M."/>
            <person name="Daum C."/>
            <person name="Ng V."/>
            <person name="Clum A."/>
            <person name="Ohm R."/>
            <person name="Martin F."/>
            <person name="Silar P."/>
            <person name="Natvig D."/>
            <person name="Lalanne C."/>
            <person name="Gautier V."/>
            <person name="Ament-Velasquez S.L."/>
            <person name="Kruys A."/>
            <person name="Hutchinson M.I."/>
            <person name="Powell A.J."/>
            <person name="Barry K."/>
            <person name="Miller A.N."/>
            <person name="Grigoriev I.V."/>
            <person name="Debuchy R."/>
            <person name="Gladieux P."/>
            <person name="Thoren M.H."/>
            <person name="Johannesson H."/>
        </authorList>
    </citation>
    <scope>NUCLEOTIDE SEQUENCE</scope>
    <source>
        <strain evidence="3">CBS 315.58</strain>
    </source>
</reference>
<feature type="region of interest" description="Disordered" evidence="1">
    <location>
        <begin position="75"/>
        <end position="94"/>
    </location>
</feature>
<feature type="compositionally biased region" description="Basic and acidic residues" evidence="1">
    <location>
        <begin position="29"/>
        <end position="38"/>
    </location>
</feature>
<accession>A0AAN7AT16</accession>
<dbReference type="InterPro" id="IPR010730">
    <property type="entry name" value="HET"/>
</dbReference>
<gene>
    <name evidence="3" type="ORF">QBC40DRAFT_266844</name>
</gene>
<feature type="compositionally biased region" description="Basic and acidic residues" evidence="1">
    <location>
        <begin position="1"/>
        <end position="17"/>
    </location>
</feature>
<protein>
    <submittedName>
        <fullName evidence="3">Heterokaryon incompatibility protein-domain-containing protein</fullName>
    </submittedName>
</protein>
<reference evidence="3" key="1">
    <citation type="journal article" date="2023" name="Mol. Phylogenet. Evol.">
        <title>Genome-scale phylogeny and comparative genomics of the fungal order Sordariales.</title>
        <authorList>
            <person name="Hensen N."/>
            <person name="Bonometti L."/>
            <person name="Westerberg I."/>
            <person name="Brannstrom I.O."/>
            <person name="Guillou S."/>
            <person name="Cros-Aarteil S."/>
            <person name="Calhoun S."/>
            <person name="Haridas S."/>
            <person name="Kuo A."/>
            <person name="Mondo S."/>
            <person name="Pangilinan J."/>
            <person name="Riley R."/>
            <person name="LaButti K."/>
            <person name="Andreopoulos B."/>
            <person name="Lipzen A."/>
            <person name="Chen C."/>
            <person name="Yan M."/>
            <person name="Daum C."/>
            <person name="Ng V."/>
            <person name="Clum A."/>
            <person name="Steindorff A."/>
            <person name="Ohm R.A."/>
            <person name="Martin F."/>
            <person name="Silar P."/>
            <person name="Natvig D.O."/>
            <person name="Lalanne C."/>
            <person name="Gautier V."/>
            <person name="Ament-Velasquez S.L."/>
            <person name="Kruys A."/>
            <person name="Hutchinson M.I."/>
            <person name="Powell A.J."/>
            <person name="Barry K."/>
            <person name="Miller A.N."/>
            <person name="Grigoriev I.V."/>
            <person name="Debuchy R."/>
            <person name="Gladieux P."/>
            <person name="Hiltunen Thoren M."/>
            <person name="Johannesson H."/>
        </authorList>
    </citation>
    <scope>NUCLEOTIDE SEQUENCE</scope>
    <source>
        <strain evidence="3">CBS 315.58</strain>
    </source>
</reference>
<sequence length="774" mass="87410">MQLVVPDHDSSDSDSIRKVGIRAVKARKRDQDRDEQPRPWHHFRLPRPSVRPEFYDSDNSDSEDDLPKRHRIAHRTTATETKEPQNSIPTSVEQHLLEGGRHPPAVPHSCSYCAAITVDVRRQLAKVTYRGDAWGRKGWTTGYRKLPLTVAGAKVAGRNGCAFYAYLVAEDDPAYSVRNEIWGSTVGRIPYEVRMQDSRCGLALGRRKGEFREFSLYSVPGQKTLHEFLGNQLPPNLVPNSQLSFINIRGWLSECRQKHSLCNSFQRAYMPKRLIEVTRAPGSDTIHSRLVTKPPLAPYAALSYCWGGDQKSKTVKSVLAAYEKEIAMSTLPQTLQDALAVTDGVGLRYLWVDAMAIVQDDDDDKDEQISQMHRIYLGASFTIVAAKAVTSLDGFLAPREKYQPTIISARLDDNAFGEILAVPKPDTHDDYNLFTRGWTFQETQLSTRILAYGSRELVYTCLEAKHRDGGYEHVFHSSSQSLYYDDSGDDPAAQMTRHLDPGNQQVGHAEHPLGWGTIVSKYSKRFLTDGLDKLPAISAIAEEYSLTKRVTEYYAGLWKEDFLQQCLWEVSFNTARRPKEVYRAPSWSWASVDGAVDGAVNVLARPYGEVTEEQVGVKCSCSLLHVETTLVSTRNRFGRVSGGFMRLRGRMRKVLWSSTGIRAGHAGRAAEDPASKWPEEPYGFDSRLNLTVDDVTEWPRDMEVEFWCVEFCTFFRDGFDRGRGLLLERANGQEYHNLSGEIFRRVGVAGFGSNVAHPYWFDDGVSEWREIVVV</sequence>
<feature type="compositionally biased region" description="Acidic residues" evidence="1">
    <location>
        <begin position="55"/>
        <end position="64"/>
    </location>
</feature>
<dbReference type="AlphaFoldDB" id="A0AAN7AT16"/>
<evidence type="ECO:0000313" key="4">
    <source>
        <dbReference type="Proteomes" id="UP001303160"/>
    </source>
</evidence>
<organism evidence="3 4">
    <name type="scientific">Triangularia verruculosa</name>
    <dbReference type="NCBI Taxonomy" id="2587418"/>
    <lineage>
        <taxon>Eukaryota</taxon>
        <taxon>Fungi</taxon>
        <taxon>Dikarya</taxon>
        <taxon>Ascomycota</taxon>
        <taxon>Pezizomycotina</taxon>
        <taxon>Sordariomycetes</taxon>
        <taxon>Sordariomycetidae</taxon>
        <taxon>Sordariales</taxon>
        <taxon>Podosporaceae</taxon>
        <taxon>Triangularia</taxon>
    </lineage>
</organism>
<dbReference type="PANTHER" id="PTHR33112:SF16">
    <property type="entry name" value="HETEROKARYON INCOMPATIBILITY DOMAIN-CONTAINING PROTEIN"/>
    <property type="match status" value="1"/>
</dbReference>
<comment type="caution">
    <text evidence="3">The sequence shown here is derived from an EMBL/GenBank/DDBJ whole genome shotgun (WGS) entry which is preliminary data.</text>
</comment>
<dbReference type="EMBL" id="MU863948">
    <property type="protein sequence ID" value="KAK4198293.1"/>
    <property type="molecule type" value="Genomic_DNA"/>
</dbReference>
<proteinExistence type="predicted"/>
<evidence type="ECO:0000313" key="3">
    <source>
        <dbReference type="EMBL" id="KAK4198293.1"/>
    </source>
</evidence>
<keyword evidence="4" id="KW-1185">Reference proteome</keyword>
<feature type="domain" description="Heterokaryon incompatibility" evidence="2">
    <location>
        <begin position="299"/>
        <end position="442"/>
    </location>
</feature>
<evidence type="ECO:0000256" key="1">
    <source>
        <dbReference type="SAM" id="MobiDB-lite"/>
    </source>
</evidence>
<dbReference type="Pfam" id="PF06985">
    <property type="entry name" value="HET"/>
    <property type="match status" value="1"/>
</dbReference>
<feature type="compositionally biased region" description="Polar residues" evidence="1">
    <location>
        <begin position="76"/>
        <end position="93"/>
    </location>
</feature>
<name>A0AAN7AT16_9PEZI</name>
<evidence type="ECO:0000259" key="2">
    <source>
        <dbReference type="Pfam" id="PF06985"/>
    </source>
</evidence>
<dbReference type="Proteomes" id="UP001303160">
    <property type="component" value="Unassembled WGS sequence"/>
</dbReference>
<dbReference type="PANTHER" id="PTHR33112">
    <property type="entry name" value="DOMAIN PROTEIN, PUTATIVE-RELATED"/>
    <property type="match status" value="1"/>
</dbReference>